<dbReference type="EMBL" id="HBER01000656">
    <property type="protein sequence ID" value="CAD8522629.1"/>
    <property type="molecule type" value="Transcribed_RNA"/>
</dbReference>
<dbReference type="AlphaFoldDB" id="A0A7S0IIA1"/>
<feature type="signal peptide" evidence="1">
    <location>
        <begin position="1"/>
        <end position="20"/>
    </location>
</feature>
<protein>
    <recommendedName>
        <fullName evidence="3">Secreted protein</fullName>
    </recommendedName>
</protein>
<accession>A0A7S0IIA1</accession>
<keyword evidence="1" id="KW-0732">Signal</keyword>
<proteinExistence type="predicted"/>
<organism evidence="2">
    <name type="scientific">Calcidiscus leptoporus</name>
    <dbReference type="NCBI Taxonomy" id="127549"/>
    <lineage>
        <taxon>Eukaryota</taxon>
        <taxon>Haptista</taxon>
        <taxon>Haptophyta</taxon>
        <taxon>Prymnesiophyceae</taxon>
        <taxon>Coccolithales</taxon>
        <taxon>Calcidiscaceae</taxon>
        <taxon>Calcidiscus</taxon>
    </lineage>
</organism>
<gene>
    <name evidence="2" type="ORF">CLEP1334_LOCUS357</name>
</gene>
<evidence type="ECO:0000256" key="1">
    <source>
        <dbReference type="SAM" id="SignalP"/>
    </source>
</evidence>
<reference evidence="2" key="1">
    <citation type="submission" date="2021-01" db="EMBL/GenBank/DDBJ databases">
        <authorList>
            <person name="Corre E."/>
            <person name="Pelletier E."/>
            <person name="Niang G."/>
            <person name="Scheremetjew M."/>
            <person name="Finn R."/>
            <person name="Kale V."/>
            <person name="Holt S."/>
            <person name="Cochrane G."/>
            <person name="Meng A."/>
            <person name="Brown T."/>
            <person name="Cohen L."/>
        </authorList>
    </citation>
    <scope>NUCLEOTIDE SEQUENCE</scope>
    <source>
        <strain evidence="2">RCC1130</strain>
    </source>
</reference>
<sequence length="116" mass="12782">MHFSSLIASAMVLSIGQQMAEPCRNPPSQRKDRLLLVKADAPPLMLRKRRRRRWPCGCAVHCSLVGIGSPNQCVSLVCVSTARTPFYAAVNDEEPALSHCVVATLFVAPYGAWRFV</sequence>
<evidence type="ECO:0000313" key="2">
    <source>
        <dbReference type="EMBL" id="CAD8522629.1"/>
    </source>
</evidence>
<feature type="chain" id="PRO_5031225480" description="Secreted protein" evidence="1">
    <location>
        <begin position="21"/>
        <end position="116"/>
    </location>
</feature>
<name>A0A7S0IIA1_9EUKA</name>
<evidence type="ECO:0008006" key="3">
    <source>
        <dbReference type="Google" id="ProtNLM"/>
    </source>
</evidence>